<accession>A0A840MRU9</accession>
<evidence type="ECO:0000256" key="3">
    <source>
        <dbReference type="PROSITE-ProRule" id="PRU10007"/>
    </source>
</evidence>
<keyword evidence="2 4" id="KW-0560">Oxidoreductase</keyword>
<evidence type="ECO:0000256" key="4">
    <source>
        <dbReference type="RuleBase" id="RU003345"/>
    </source>
</evidence>
<feature type="active site" evidence="3">
    <location>
        <position position="381"/>
    </location>
</feature>
<dbReference type="PROSITE" id="PS00687">
    <property type="entry name" value="ALDEHYDE_DEHYDR_GLU"/>
    <property type="match status" value="1"/>
</dbReference>
<dbReference type="Gene3D" id="3.40.309.10">
    <property type="entry name" value="Aldehyde Dehydrogenase, Chain A, domain 2"/>
    <property type="match status" value="1"/>
</dbReference>
<gene>
    <name evidence="7" type="ORF">HNQ59_003117</name>
</gene>
<evidence type="ECO:0000313" key="7">
    <source>
        <dbReference type="EMBL" id="MBB5019809.1"/>
    </source>
</evidence>
<protein>
    <submittedName>
        <fullName evidence="7">Aldehyde dehydrogenase (NAD+)</fullName>
        <ecNumber evidence="7">1.2.1.3</ecNumber>
    </submittedName>
</protein>
<evidence type="ECO:0000256" key="2">
    <source>
        <dbReference type="ARBA" id="ARBA00023002"/>
    </source>
</evidence>
<evidence type="ECO:0000259" key="6">
    <source>
        <dbReference type="Pfam" id="PF00171"/>
    </source>
</evidence>
<dbReference type="FunFam" id="3.40.309.10:FF:000009">
    <property type="entry name" value="Aldehyde dehydrogenase A"/>
    <property type="match status" value="1"/>
</dbReference>
<dbReference type="RefSeq" id="WP_246491024.1">
    <property type="nucleotide sequence ID" value="NZ_JACHHY010000020.1"/>
</dbReference>
<comment type="similarity">
    <text evidence="1 4">Belongs to the aldehyde dehydrogenase family.</text>
</comment>
<dbReference type="PANTHER" id="PTHR11699">
    <property type="entry name" value="ALDEHYDE DEHYDROGENASE-RELATED"/>
    <property type="match status" value="1"/>
</dbReference>
<dbReference type="EMBL" id="JACHHY010000020">
    <property type="protein sequence ID" value="MBB5019809.1"/>
    <property type="molecule type" value="Genomic_DNA"/>
</dbReference>
<dbReference type="CDD" id="cd07099">
    <property type="entry name" value="ALDH_DDALDH"/>
    <property type="match status" value="1"/>
</dbReference>
<dbReference type="InterPro" id="IPR016162">
    <property type="entry name" value="Ald_DH_N"/>
</dbReference>
<proteinExistence type="inferred from homology"/>
<keyword evidence="8" id="KW-1185">Reference proteome</keyword>
<dbReference type="Pfam" id="PF00171">
    <property type="entry name" value="Aldedh"/>
    <property type="match status" value="1"/>
</dbReference>
<name>A0A840MRU9_9PROT</name>
<dbReference type="InterPro" id="IPR016163">
    <property type="entry name" value="Ald_DH_C"/>
</dbReference>
<sequence length="666" mass="73487">MGNSLPSLTETNTLMTPTGTSRFLNSKQLSALNRVGDRLCPGGLGMPNFSASGVGSEFDRVAHGMHPQDLRDLKQLLSLLYWLPDTLLDRLLKLGHRASLGTHPQLGLLRQLDVGLAGLCYSLYYGMTHPISGPLIREAIQWDAAISTELPGDNDMTELIDLANPLKAAQASNLVTDAYRRARTAQRSIRALSVRERLAYIARLKTILLERREDIVQQVVKESGKCKFDALVGEIFTVCDGLDFLLKNAEKLLADEKVPTSISMMGKHSRICYEPLGTVLVVAPWNYPFTQAMDPIAISFVTGNATLFKPSELTPLTGLIESLLLQAGFQPDWVQVVYGDGQVGNQLVEGKPDKIFFTGSVSTGRKIAVKAAAQLTPVELELGGKDPMLVFEDADLERSVAGALWGGLTNSGQSCTSVERLYIHDRIYDQFKAKLVERAMQIRVGTEAGDDMGPMISDRQTAIVRELVEDAERHGAKRLTGNQWDGQSRSIPPIILEGTTHAMRINQEEIFGPVIPIFRFKDEQEAIALANDSSFGLSASVWSKDLARAERVARALITGNVSINNVMVTEGNHHLPFGGTRDSGIGRFKGRYGLHQFCNMKSVMQEKMSSKIEANWYPYTPTKYRLFEQLTTGLYSQGLLNLIRFAKAGLGIESLAAKLWRHPDQR</sequence>
<dbReference type="InterPro" id="IPR029510">
    <property type="entry name" value="Ald_DH_CS_GLU"/>
</dbReference>
<organism evidence="7 8">
    <name type="scientific">Chitinivorax tropicus</name>
    <dbReference type="NCBI Taxonomy" id="714531"/>
    <lineage>
        <taxon>Bacteria</taxon>
        <taxon>Pseudomonadati</taxon>
        <taxon>Pseudomonadota</taxon>
        <taxon>Betaproteobacteria</taxon>
        <taxon>Chitinivorax</taxon>
    </lineage>
</organism>
<comment type="caution">
    <text evidence="7">The sequence shown here is derived from an EMBL/GenBank/DDBJ whole genome shotgun (WGS) entry which is preliminary data.</text>
</comment>
<evidence type="ECO:0000256" key="1">
    <source>
        <dbReference type="ARBA" id="ARBA00009986"/>
    </source>
</evidence>
<evidence type="ECO:0000313" key="8">
    <source>
        <dbReference type="Proteomes" id="UP000575898"/>
    </source>
</evidence>
<dbReference type="InterPro" id="IPR016161">
    <property type="entry name" value="Ald_DH/histidinol_DH"/>
</dbReference>
<dbReference type="EC" id="1.2.1.3" evidence="7"/>
<evidence type="ECO:0000256" key="5">
    <source>
        <dbReference type="SAM" id="MobiDB-lite"/>
    </source>
</evidence>
<reference evidence="7 8" key="1">
    <citation type="submission" date="2020-08" db="EMBL/GenBank/DDBJ databases">
        <title>Genomic Encyclopedia of Type Strains, Phase IV (KMG-IV): sequencing the most valuable type-strain genomes for metagenomic binning, comparative biology and taxonomic classification.</title>
        <authorList>
            <person name="Goeker M."/>
        </authorList>
    </citation>
    <scope>NUCLEOTIDE SEQUENCE [LARGE SCALE GENOMIC DNA]</scope>
    <source>
        <strain evidence="7 8">DSM 27165</strain>
    </source>
</reference>
<dbReference type="InterPro" id="IPR015590">
    <property type="entry name" value="Aldehyde_DH_dom"/>
</dbReference>
<dbReference type="SUPFAM" id="SSF53720">
    <property type="entry name" value="ALDH-like"/>
    <property type="match status" value="1"/>
</dbReference>
<feature type="region of interest" description="Disordered" evidence="5">
    <location>
        <begin position="1"/>
        <end position="20"/>
    </location>
</feature>
<dbReference type="AlphaFoldDB" id="A0A840MRU9"/>
<feature type="domain" description="Aldehyde dehydrogenase" evidence="6">
    <location>
        <begin position="173"/>
        <end position="603"/>
    </location>
</feature>
<dbReference type="Proteomes" id="UP000575898">
    <property type="component" value="Unassembled WGS sequence"/>
</dbReference>
<dbReference type="Gene3D" id="3.40.605.10">
    <property type="entry name" value="Aldehyde Dehydrogenase, Chain A, domain 1"/>
    <property type="match status" value="1"/>
</dbReference>
<dbReference type="GO" id="GO:0004029">
    <property type="term" value="F:aldehyde dehydrogenase (NAD+) activity"/>
    <property type="evidence" value="ECO:0007669"/>
    <property type="project" value="UniProtKB-EC"/>
</dbReference>